<dbReference type="Pfam" id="PF01073">
    <property type="entry name" value="3Beta_HSD"/>
    <property type="match status" value="1"/>
</dbReference>
<evidence type="ECO:0000259" key="1">
    <source>
        <dbReference type="Pfam" id="PF01073"/>
    </source>
</evidence>
<proteinExistence type="predicted"/>
<dbReference type="GO" id="GO:0006694">
    <property type="term" value="P:steroid biosynthetic process"/>
    <property type="evidence" value="ECO:0007669"/>
    <property type="project" value="InterPro"/>
</dbReference>
<reference evidence="2 3" key="1">
    <citation type="submission" date="2019-11" db="EMBL/GenBank/DDBJ databases">
        <title>Comparative genomics of hydrocarbon-degrading Desulfosarcina strains.</title>
        <authorList>
            <person name="Watanabe M."/>
            <person name="Kojima H."/>
            <person name="Fukui M."/>
        </authorList>
    </citation>
    <scope>NUCLEOTIDE SEQUENCE [LARGE SCALE GENOMIC DNA]</scope>
    <source>
        <strain evidence="2 3">PL12</strain>
    </source>
</reference>
<dbReference type="EMBL" id="AP021874">
    <property type="protein sequence ID" value="BBO66946.1"/>
    <property type="molecule type" value="Genomic_DNA"/>
</dbReference>
<organism evidence="2 3">
    <name type="scientific">Desulfosarcina alkanivorans</name>
    <dbReference type="NCBI Taxonomy" id="571177"/>
    <lineage>
        <taxon>Bacteria</taxon>
        <taxon>Pseudomonadati</taxon>
        <taxon>Thermodesulfobacteriota</taxon>
        <taxon>Desulfobacteria</taxon>
        <taxon>Desulfobacterales</taxon>
        <taxon>Desulfosarcinaceae</taxon>
        <taxon>Desulfosarcina</taxon>
    </lineage>
</organism>
<evidence type="ECO:0000313" key="3">
    <source>
        <dbReference type="Proteomes" id="UP000427906"/>
    </source>
</evidence>
<dbReference type="PANTHER" id="PTHR48079:SF6">
    <property type="entry name" value="NAD(P)-BINDING DOMAIN-CONTAINING PROTEIN-RELATED"/>
    <property type="match status" value="1"/>
</dbReference>
<dbReference type="GO" id="GO:0005737">
    <property type="term" value="C:cytoplasm"/>
    <property type="evidence" value="ECO:0007669"/>
    <property type="project" value="TreeGrafter"/>
</dbReference>
<dbReference type="GO" id="GO:0004029">
    <property type="term" value="F:aldehyde dehydrogenase (NAD+) activity"/>
    <property type="evidence" value="ECO:0007669"/>
    <property type="project" value="TreeGrafter"/>
</dbReference>
<keyword evidence="3" id="KW-1185">Reference proteome</keyword>
<dbReference type="Proteomes" id="UP000427906">
    <property type="component" value="Chromosome"/>
</dbReference>
<dbReference type="GO" id="GO:0016616">
    <property type="term" value="F:oxidoreductase activity, acting on the CH-OH group of donors, NAD or NADP as acceptor"/>
    <property type="evidence" value="ECO:0007669"/>
    <property type="project" value="InterPro"/>
</dbReference>
<protein>
    <submittedName>
        <fullName evidence="2">3-beta hydroxysteroid dehydrogenase</fullName>
    </submittedName>
</protein>
<accession>A0A5K7YDA2</accession>
<sequence>MTPEEPIMNATTRTPPKSILVTGGGGFLGKAIVRQLVAGGHRVASLSRRSYPELEALGVDQLRGDIGNAGAVKDAARGRDVVFHVAAKTGVWGRADDFFRTNVTGTQHVITACRSCRVPMLVHTSSPSVVFDGSDMQGVDESAPYPSRFHAPYPQTKALAEQAVMAAADRELKTVALRPHLIWGPEDNHLVPRIIARAASLRRVGDGQNRVDTIYVDNAARAHVLAMEAMDRNPAVSGKVYFISDDAPIRLWEMVDRILAAGGKPALTRTISPRAAYCIGALLEWAYRTFGLSGEPRMTRFVARELATAHWFDISAAKRDLGYTAGISIDEGMRRLEAWLAESTSQSA</sequence>
<gene>
    <name evidence="2" type="primary">oleD</name>
    <name evidence="2" type="ORF">DSCA_08760</name>
</gene>
<dbReference type="PANTHER" id="PTHR48079">
    <property type="entry name" value="PROTEIN YEEZ"/>
    <property type="match status" value="1"/>
</dbReference>
<feature type="domain" description="3-beta hydroxysteroid dehydrogenase/isomerase" evidence="1">
    <location>
        <begin position="20"/>
        <end position="261"/>
    </location>
</feature>
<evidence type="ECO:0000313" key="2">
    <source>
        <dbReference type="EMBL" id="BBO66946.1"/>
    </source>
</evidence>
<dbReference type="InterPro" id="IPR036291">
    <property type="entry name" value="NAD(P)-bd_dom_sf"/>
</dbReference>
<dbReference type="KEGG" id="dalk:DSCA_08760"/>
<name>A0A5K7YDA2_9BACT</name>
<dbReference type="SUPFAM" id="SSF51735">
    <property type="entry name" value="NAD(P)-binding Rossmann-fold domains"/>
    <property type="match status" value="1"/>
</dbReference>
<dbReference type="InterPro" id="IPR051783">
    <property type="entry name" value="NAD(P)-dependent_oxidoreduct"/>
</dbReference>
<dbReference type="InterPro" id="IPR002225">
    <property type="entry name" value="3Beta_OHSteriod_DH/Estase"/>
</dbReference>
<dbReference type="AlphaFoldDB" id="A0A5K7YDA2"/>
<dbReference type="Gene3D" id="3.40.50.720">
    <property type="entry name" value="NAD(P)-binding Rossmann-like Domain"/>
    <property type="match status" value="1"/>
</dbReference>